<evidence type="ECO:0000256" key="1">
    <source>
        <dbReference type="ARBA" id="ARBA00005575"/>
    </source>
</evidence>
<evidence type="ECO:0000259" key="3">
    <source>
        <dbReference type="PROSITE" id="PS50011"/>
    </source>
</evidence>
<organism evidence="4 5">
    <name type="scientific">Rhizopus oryzae</name>
    <name type="common">Mucormycosis agent</name>
    <name type="synonym">Rhizopus arrhizus var. delemar</name>
    <dbReference type="NCBI Taxonomy" id="64495"/>
    <lineage>
        <taxon>Eukaryota</taxon>
        <taxon>Fungi</taxon>
        <taxon>Fungi incertae sedis</taxon>
        <taxon>Mucoromycota</taxon>
        <taxon>Mucoromycotina</taxon>
        <taxon>Mucoromycetes</taxon>
        <taxon>Mucorales</taxon>
        <taxon>Mucorineae</taxon>
        <taxon>Rhizopodaceae</taxon>
        <taxon>Rhizopus</taxon>
    </lineage>
</organism>
<dbReference type="InterPro" id="IPR000719">
    <property type="entry name" value="Prot_kinase_dom"/>
</dbReference>
<dbReference type="CDD" id="cd22670">
    <property type="entry name" value="FHA_MEK1-like"/>
    <property type="match status" value="1"/>
</dbReference>
<dbReference type="InterPro" id="IPR008984">
    <property type="entry name" value="SMAD_FHA_dom_sf"/>
</dbReference>
<evidence type="ECO:0000313" key="5">
    <source>
        <dbReference type="Proteomes" id="UP000716291"/>
    </source>
</evidence>
<dbReference type="GO" id="GO:0004672">
    <property type="term" value="F:protein kinase activity"/>
    <property type="evidence" value="ECO:0007669"/>
    <property type="project" value="InterPro"/>
</dbReference>
<dbReference type="Gene3D" id="2.60.200.20">
    <property type="match status" value="1"/>
</dbReference>
<dbReference type="GO" id="GO:0005524">
    <property type="term" value="F:ATP binding"/>
    <property type="evidence" value="ECO:0007669"/>
    <property type="project" value="InterPro"/>
</dbReference>
<protein>
    <submittedName>
        <fullName evidence="4">Uncharacterized protein</fullName>
    </submittedName>
</protein>
<evidence type="ECO:0000259" key="2">
    <source>
        <dbReference type="PROSITE" id="PS50006"/>
    </source>
</evidence>
<keyword evidence="5" id="KW-1185">Reference proteome</keyword>
<proteinExistence type="inferred from homology"/>
<dbReference type="SUPFAM" id="SSF49879">
    <property type="entry name" value="SMAD/FHA domain"/>
    <property type="match status" value="1"/>
</dbReference>
<dbReference type="OrthoDB" id="10252171at2759"/>
<dbReference type="AlphaFoldDB" id="A0A9P6XF46"/>
<feature type="domain" description="Protein kinase" evidence="3">
    <location>
        <begin position="128"/>
        <end position="377"/>
    </location>
</feature>
<sequence length="489" mass="55789">MSCVGILRGATKDTQDLLIPIVSWKGLTVGRNEACHFVIDFPFIDSLQCEFTARTHGFDTTVYLTDKSRNGTYLNQSLIGYNRTVVLFSGCVISFVSEHINFIFIQKQDCSKPSEIPNHFFFKSRQAVIPNLLLGTGSQASIYLAYMADKPTEQLVYRSAFSSQMVYVSKNEIDILKSNRHPNVISLVTMYDNSMILPAFPGGSLEHFITDAEHFTEDETFFTFYQLISGLQYLHKKGIVHRDIKPENILVAGASIKSRIVIADFGLALYKGEAEKVHHSHGTFGYFAPEVVTDKRYSSKSDCWAAGLILLSMIFVAHPFAKYLDNKQALTDAILNAKVDFDALKENTDLLNLVSSLLHVDPDQRHSASQCLQSSWVLKKTNRQFFSEYEEMVLQHFAGERKIWFDENFKDKQTYLLNDIPLEDERPHYHVDHDPLAVADIKYKRRELKKECFRIETEKIISTSGVIEDWIDAINKERFPNATLIKESS</sequence>
<dbReference type="EMBL" id="JAANQT010000303">
    <property type="protein sequence ID" value="KAG1312229.1"/>
    <property type="molecule type" value="Genomic_DNA"/>
</dbReference>
<dbReference type="PROSITE" id="PS50011">
    <property type="entry name" value="PROTEIN_KINASE_DOM"/>
    <property type="match status" value="1"/>
</dbReference>
<dbReference type="Proteomes" id="UP000716291">
    <property type="component" value="Unassembled WGS sequence"/>
</dbReference>
<accession>A0A9P6XF46</accession>
<feature type="domain" description="FHA" evidence="2">
    <location>
        <begin position="27"/>
        <end position="79"/>
    </location>
</feature>
<dbReference type="SMART" id="SM00240">
    <property type="entry name" value="FHA"/>
    <property type="match status" value="1"/>
</dbReference>
<dbReference type="PROSITE" id="PS00108">
    <property type="entry name" value="PROTEIN_KINASE_ST"/>
    <property type="match status" value="1"/>
</dbReference>
<comment type="caution">
    <text evidence="4">The sequence shown here is derived from an EMBL/GenBank/DDBJ whole genome shotgun (WGS) entry which is preliminary data.</text>
</comment>
<dbReference type="Pfam" id="PF00069">
    <property type="entry name" value="Pkinase"/>
    <property type="match status" value="1"/>
</dbReference>
<dbReference type="Pfam" id="PF00498">
    <property type="entry name" value="FHA"/>
    <property type="match status" value="1"/>
</dbReference>
<dbReference type="Gene3D" id="1.10.510.10">
    <property type="entry name" value="Transferase(Phosphotransferase) domain 1"/>
    <property type="match status" value="1"/>
</dbReference>
<dbReference type="InterPro" id="IPR000253">
    <property type="entry name" value="FHA_dom"/>
</dbReference>
<dbReference type="InterPro" id="IPR008271">
    <property type="entry name" value="Ser/Thr_kinase_AS"/>
</dbReference>
<gene>
    <name evidence="4" type="ORF">G6F64_003189</name>
</gene>
<dbReference type="InterPro" id="IPR011009">
    <property type="entry name" value="Kinase-like_dom_sf"/>
</dbReference>
<dbReference type="SUPFAM" id="SSF56112">
    <property type="entry name" value="Protein kinase-like (PK-like)"/>
    <property type="match status" value="1"/>
</dbReference>
<dbReference type="PROSITE" id="PS50006">
    <property type="entry name" value="FHA_DOMAIN"/>
    <property type="match status" value="1"/>
</dbReference>
<evidence type="ECO:0000313" key="4">
    <source>
        <dbReference type="EMBL" id="KAG1312229.1"/>
    </source>
</evidence>
<reference evidence="4" key="1">
    <citation type="journal article" date="2020" name="Microb. Genom.">
        <title>Genetic diversity of clinical and environmental Mucorales isolates obtained from an investigation of mucormycosis cases among solid organ transplant recipients.</title>
        <authorList>
            <person name="Nguyen M.H."/>
            <person name="Kaul D."/>
            <person name="Muto C."/>
            <person name="Cheng S.J."/>
            <person name="Richter R.A."/>
            <person name="Bruno V.M."/>
            <person name="Liu G."/>
            <person name="Beyhan S."/>
            <person name="Sundermann A.J."/>
            <person name="Mounaud S."/>
            <person name="Pasculle A.W."/>
            <person name="Nierman W.C."/>
            <person name="Driscoll E."/>
            <person name="Cumbie R."/>
            <person name="Clancy C.J."/>
            <person name="Dupont C.L."/>
        </authorList>
    </citation>
    <scope>NUCLEOTIDE SEQUENCE</scope>
    <source>
        <strain evidence="4">GL11</strain>
    </source>
</reference>
<dbReference type="SMART" id="SM00220">
    <property type="entry name" value="S_TKc"/>
    <property type="match status" value="1"/>
</dbReference>
<dbReference type="PANTHER" id="PTHR24347">
    <property type="entry name" value="SERINE/THREONINE-PROTEIN KINASE"/>
    <property type="match status" value="1"/>
</dbReference>
<name>A0A9P6XF46_RHIOR</name>
<comment type="similarity">
    <text evidence="1">Belongs to the protein kinase superfamily. CAMK Ser/Thr protein kinase family. CHEK2 subfamily.</text>
</comment>